<dbReference type="InterPro" id="IPR025398">
    <property type="entry name" value="DUF4371"/>
</dbReference>
<dbReference type="Pfam" id="PF05699">
    <property type="entry name" value="Dimer_Tnp_hAT"/>
    <property type="match status" value="1"/>
</dbReference>
<gene>
    <name evidence="3" type="ORF">HHK36_026829</name>
</gene>
<dbReference type="PANTHER" id="PTHR11697:SF230">
    <property type="entry name" value="ZINC FINGER, MYM DOMAIN CONTAINING 1"/>
    <property type="match status" value="1"/>
</dbReference>
<feature type="domain" description="TTF-type" evidence="2">
    <location>
        <begin position="116"/>
        <end position="216"/>
    </location>
</feature>
<protein>
    <recommendedName>
        <fullName evidence="2">TTF-type domain-containing protein</fullName>
    </recommendedName>
</protein>
<evidence type="ECO:0000313" key="4">
    <source>
        <dbReference type="Proteomes" id="UP000655225"/>
    </source>
</evidence>
<comment type="caution">
    <text evidence="3">The sequence shown here is derived from an EMBL/GenBank/DDBJ whole genome shotgun (WGS) entry which is preliminary data.</text>
</comment>
<dbReference type="Proteomes" id="UP000655225">
    <property type="component" value="Unassembled WGS sequence"/>
</dbReference>
<keyword evidence="4" id="KW-1185">Reference proteome</keyword>
<dbReference type="Pfam" id="PF14291">
    <property type="entry name" value="DUF4371"/>
    <property type="match status" value="1"/>
</dbReference>
<dbReference type="PANTHER" id="PTHR11697">
    <property type="entry name" value="GENERAL TRANSCRIPTION FACTOR 2-RELATED ZINC FINGER PROTEIN"/>
    <property type="match status" value="1"/>
</dbReference>
<evidence type="ECO:0000259" key="2">
    <source>
        <dbReference type="SMART" id="SM00597"/>
    </source>
</evidence>
<dbReference type="SMART" id="SM00597">
    <property type="entry name" value="ZnF_TTF"/>
    <property type="match status" value="1"/>
</dbReference>
<dbReference type="OMA" id="NHYNISE"/>
<dbReference type="InterPro" id="IPR008906">
    <property type="entry name" value="HATC_C_dom"/>
</dbReference>
<dbReference type="EMBL" id="JABCRI010000020">
    <property type="protein sequence ID" value="KAF8388163.1"/>
    <property type="molecule type" value="Genomic_DNA"/>
</dbReference>
<reference evidence="3 4" key="1">
    <citation type="submission" date="2020-04" db="EMBL/GenBank/DDBJ databases">
        <title>Plant Genome Project.</title>
        <authorList>
            <person name="Zhang R.-G."/>
        </authorList>
    </citation>
    <scope>NUCLEOTIDE SEQUENCE [LARGE SCALE GENOMIC DNA]</scope>
    <source>
        <strain evidence="3">YNK0</strain>
        <tissue evidence="3">Leaf</tissue>
    </source>
</reference>
<sequence>MAPPQPLGVMIISIPEDILKSQSKCILQEKASQSSESNSSSPTTNLNTSSHDRPLKVYRIEHIEVDINSLVRDPGLRLPIWDYPIDQRDKIRRAYIKAGPYQHILPNYPPSGPEKHRRRFQSSWFKLFPSWLEYSPSKDAAFCLSCYLFTKKPTGRPGSSAFTIEGFRNWKKVNDGENCGFLSHVGKDPNSLHNVAEQACKDLMSQSQHIEKIIEKQTSEQVVKNWLRLKTSIDTIRWLTFQACAFRGHDERPESKNRGNFLEMIKILASYNERVSEVVLKNAPGNAKYTSPMIQKEILHILSSNVRNAIREEISDAKFCIIVDEARDESKREQMALVLRFVDKDGFLRERFFDIVYVLDTVALTLKKSICAILSRHSLSIQNIRGQGYDGASNMRGEWNGLQALFLKDCPFAYYIHCFAHRLQLALVAASKEVKNVYHFFTKLTTIVNIVGVSCKRHDELQVIQAKKIAHLLAIDEIESGRGLNQIGTLQRGGDTRWSSHFNSVCSLIKMFDATCSILRNIITDGSTYSQRGDADAAYDTMTSFEFIFILHLMQEIMGITDNLCQALQSQSQDILNALDLVSTTKVLIQELREDGWDPLLEKVTSFCNQYNVDIPDMNGRYAAGRGRFRHQHDHITIEHHYKFDIFTATIDSQLQELNRRFNEHTMELLVLSSALDPRDNYKSFRIDDICKLVDKFYPQDFTEQEKIHLRYELQHYERDIPQHPELRNMLTISKLCQGLVKTGKSVIYPLVDRLIRLVLTLPVSTATTERAFSAMKIVKTRLRNKMEDEFLADTLVVNIEKEIAEKFTTESIIEDFYSMKERRAQLQ</sequence>
<dbReference type="GO" id="GO:0046983">
    <property type="term" value="F:protein dimerization activity"/>
    <property type="evidence" value="ECO:0007669"/>
    <property type="project" value="InterPro"/>
</dbReference>
<dbReference type="OrthoDB" id="1922832at2759"/>
<accession>A0A834YK55</accession>
<evidence type="ECO:0000256" key="1">
    <source>
        <dbReference type="SAM" id="MobiDB-lite"/>
    </source>
</evidence>
<organism evidence="3 4">
    <name type="scientific">Tetracentron sinense</name>
    <name type="common">Spur-leaf</name>
    <dbReference type="NCBI Taxonomy" id="13715"/>
    <lineage>
        <taxon>Eukaryota</taxon>
        <taxon>Viridiplantae</taxon>
        <taxon>Streptophyta</taxon>
        <taxon>Embryophyta</taxon>
        <taxon>Tracheophyta</taxon>
        <taxon>Spermatophyta</taxon>
        <taxon>Magnoliopsida</taxon>
        <taxon>Trochodendrales</taxon>
        <taxon>Trochodendraceae</taxon>
        <taxon>Tetracentron</taxon>
    </lineage>
</organism>
<feature type="region of interest" description="Disordered" evidence="1">
    <location>
        <begin position="27"/>
        <end position="50"/>
    </location>
</feature>
<feature type="compositionally biased region" description="Low complexity" evidence="1">
    <location>
        <begin position="32"/>
        <end position="49"/>
    </location>
</feature>
<proteinExistence type="predicted"/>
<evidence type="ECO:0000313" key="3">
    <source>
        <dbReference type="EMBL" id="KAF8388163.1"/>
    </source>
</evidence>
<name>A0A834YK55_TETSI</name>
<dbReference type="InterPro" id="IPR012337">
    <property type="entry name" value="RNaseH-like_sf"/>
</dbReference>
<dbReference type="AlphaFoldDB" id="A0A834YK55"/>
<dbReference type="InterPro" id="IPR055298">
    <property type="entry name" value="AtLOH3-like"/>
</dbReference>
<dbReference type="SUPFAM" id="SSF53098">
    <property type="entry name" value="Ribonuclease H-like"/>
    <property type="match status" value="1"/>
</dbReference>
<dbReference type="InterPro" id="IPR006580">
    <property type="entry name" value="Znf_TTF"/>
</dbReference>